<accession>A0ABV0AZZ4</accession>
<reference evidence="3 4" key="1">
    <citation type="submission" date="2024-05" db="EMBL/GenBank/DDBJ databases">
        <title>Microbispora sp.ZYX-F-249.</title>
        <authorList>
            <person name="Xie H."/>
        </authorList>
    </citation>
    <scope>NUCLEOTIDE SEQUENCE [LARGE SCALE GENOMIC DNA]</scope>
    <source>
        <strain evidence="3 4">ZYX-F-249</strain>
    </source>
</reference>
<protein>
    <submittedName>
        <fullName evidence="3">DUF5709 domain-containing protein</fullName>
    </submittedName>
</protein>
<feature type="compositionally biased region" description="Gly residues" evidence="1">
    <location>
        <begin position="130"/>
        <end position="143"/>
    </location>
</feature>
<organism evidence="3 4">
    <name type="scientific">Microbispora maris</name>
    <dbReference type="NCBI Taxonomy" id="3144104"/>
    <lineage>
        <taxon>Bacteria</taxon>
        <taxon>Bacillati</taxon>
        <taxon>Actinomycetota</taxon>
        <taxon>Actinomycetes</taxon>
        <taxon>Streptosporangiales</taxon>
        <taxon>Streptosporangiaceae</taxon>
        <taxon>Microbispora</taxon>
    </lineage>
</organism>
<keyword evidence="4" id="KW-1185">Reference proteome</keyword>
<dbReference type="RefSeq" id="WP_346229736.1">
    <property type="nucleotide sequence ID" value="NZ_JBDJAW010000039.1"/>
</dbReference>
<feature type="compositionally biased region" description="Acidic residues" evidence="1">
    <location>
        <begin position="96"/>
        <end position="108"/>
    </location>
</feature>
<evidence type="ECO:0000313" key="3">
    <source>
        <dbReference type="EMBL" id="MEN3539861.1"/>
    </source>
</evidence>
<feature type="compositionally biased region" description="Basic and acidic residues" evidence="1">
    <location>
        <begin position="57"/>
        <end position="77"/>
    </location>
</feature>
<dbReference type="Pfam" id="PF18970">
    <property type="entry name" value="DUF5709"/>
    <property type="match status" value="1"/>
</dbReference>
<gene>
    <name evidence="3" type="ORF">AAH991_32460</name>
</gene>
<feature type="region of interest" description="Disordered" evidence="1">
    <location>
        <begin position="1"/>
        <end position="212"/>
    </location>
</feature>
<dbReference type="Proteomes" id="UP001447516">
    <property type="component" value="Unassembled WGS sequence"/>
</dbReference>
<feature type="compositionally biased region" description="Basic and acidic residues" evidence="1">
    <location>
        <begin position="1"/>
        <end position="16"/>
    </location>
</feature>
<dbReference type="InterPro" id="IPR043763">
    <property type="entry name" value="DUF5709"/>
</dbReference>
<evidence type="ECO:0000259" key="2">
    <source>
        <dbReference type="Pfam" id="PF18970"/>
    </source>
</evidence>
<feature type="compositionally biased region" description="Basic and acidic residues" evidence="1">
    <location>
        <begin position="203"/>
        <end position="212"/>
    </location>
</feature>
<feature type="domain" description="DUF5709" evidence="2">
    <location>
        <begin position="164"/>
        <end position="210"/>
    </location>
</feature>
<evidence type="ECO:0000256" key="1">
    <source>
        <dbReference type="SAM" id="MobiDB-lite"/>
    </source>
</evidence>
<name>A0ABV0AZZ4_9ACTN</name>
<dbReference type="EMBL" id="JBDJAW010000039">
    <property type="protein sequence ID" value="MEN3539861.1"/>
    <property type="molecule type" value="Genomic_DNA"/>
</dbReference>
<evidence type="ECO:0000313" key="4">
    <source>
        <dbReference type="Proteomes" id="UP001447516"/>
    </source>
</evidence>
<comment type="caution">
    <text evidence="3">The sequence shown here is derived from an EMBL/GenBank/DDBJ whole genome shotgun (WGS) entry which is preliminary data.</text>
</comment>
<proteinExistence type="predicted"/>
<sequence length="212" mass="22515">MRENRPQTDPRSRFEDEGIPDLQEGTPGQQRAEDPQEMPLPGDRPLGLDEYGTTTTEMREGESHDLRLSREEPDLDVRFGTGTGPGGRGEERAGETDDELLDSSEDEPAYSSGAEADVLGEGGDQPYEGYGTGTGDEAGGYGSGDPADYATVNPSQPGRYGTGEPGRAGRLVDPDGGMGVDTEKDLIAEDVGPDLGGYTAEEQAMRVEDETP</sequence>